<dbReference type="EMBL" id="BQNB010017999">
    <property type="protein sequence ID" value="GJT69563.1"/>
    <property type="molecule type" value="Genomic_DNA"/>
</dbReference>
<evidence type="ECO:0000313" key="2">
    <source>
        <dbReference type="Proteomes" id="UP001151760"/>
    </source>
</evidence>
<gene>
    <name evidence="1" type="ORF">Tco_1028849</name>
</gene>
<reference evidence="1" key="2">
    <citation type="submission" date="2022-01" db="EMBL/GenBank/DDBJ databases">
        <authorList>
            <person name="Yamashiro T."/>
            <person name="Shiraishi A."/>
            <person name="Satake H."/>
            <person name="Nakayama K."/>
        </authorList>
    </citation>
    <scope>NUCLEOTIDE SEQUENCE</scope>
</reference>
<keyword evidence="2" id="KW-1185">Reference proteome</keyword>
<sequence>MINALSGGRGTKFPNPERFQFMKISFVQELESVRKLVGKSHPIDILKVGRFLRPFYYCVQKLGAMLQDRSRGWIQMVWKEKGLARVLTTDWIQESYHEEAGLNCCVQQPSRSAHQNHRYIGFQTIRLDCGKQLRPIEIKRAFDI</sequence>
<dbReference type="Proteomes" id="UP001151760">
    <property type="component" value="Unassembled WGS sequence"/>
</dbReference>
<protein>
    <submittedName>
        <fullName evidence="1">Uncharacterized protein</fullName>
    </submittedName>
</protein>
<comment type="caution">
    <text evidence="1">The sequence shown here is derived from an EMBL/GenBank/DDBJ whole genome shotgun (WGS) entry which is preliminary data.</text>
</comment>
<accession>A0ABQ5G3A2</accession>
<proteinExistence type="predicted"/>
<evidence type="ECO:0000313" key="1">
    <source>
        <dbReference type="EMBL" id="GJT69563.1"/>
    </source>
</evidence>
<organism evidence="1 2">
    <name type="scientific">Tanacetum coccineum</name>
    <dbReference type="NCBI Taxonomy" id="301880"/>
    <lineage>
        <taxon>Eukaryota</taxon>
        <taxon>Viridiplantae</taxon>
        <taxon>Streptophyta</taxon>
        <taxon>Embryophyta</taxon>
        <taxon>Tracheophyta</taxon>
        <taxon>Spermatophyta</taxon>
        <taxon>Magnoliopsida</taxon>
        <taxon>eudicotyledons</taxon>
        <taxon>Gunneridae</taxon>
        <taxon>Pentapetalae</taxon>
        <taxon>asterids</taxon>
        <taxon>campanulids</taxon>
        <taxon>Asterales</taxon>
        <taxon>Asteraceae</taxon>
        <taxon>Asteroideae</taxon>
        <taxon>Anthemideae</taxon>
        <taxon>Anthemidinae</taxon>
        <taxon>Tanacetum</taxon>
    </lineage>
</organism>
<name>A0ABQ5G3A2_9ASTR</name>
<reference evidence="1" key="1">
    <citation type="journal article" date="2022" name="Int. J. Mol. Sci.">
        <title>Draft Genome of Tanacetum Coccineum: Genomic Comparison of Closely Related Tanacetum-Family Plants.</title>
        <authorList>
            <person name="Yamashiro T."/>
            <person name="Shiraishi A."/>
            <person name="Nakayama K."/>
            <person name="Satake H."/>
        </authorList>
    </citation>
    <scope>NUCLEOTIDE SEQUENCE</scope>
</reference>